<organism evidence="2 3">
    <name type="scientific">Lacticaseibacillus saniviri JCM 17471 = DSM 24301</name>
    <dbReference type="NCBI Taxonomy" id="1293598"/>
    <lineage>
        <taxon>Bacteria</taxon>
        <taxon>Bacillati</taxon>
        <taxon>Bacillota</taxon>
        <taxon>Bacilli</taxon>
        <taxon>Lactobacillales</taxon>
        <taxon>Lactobacillaceae</taxon>
        <taxon>Lacticaseibacillus</taxon>
    </lineage>
</organism>
<name>A0A0R2MQZ7_9LACO</name>
<feature type="transmembrane region" description="Helical" evidence="1">
    <location>
        <begin position="12"/>
        <end position="29"/>
    </location>
</feature>
<sequence length="112" mass="13193">MMTMAKFRRIEIITLIVLAVAWVAFSAFLKQLSWLTLAPIIILIIVMNFIERWLTNKRFQQIDQVLDRASRQMTDREIADALHVGILDLTAIRQHQFLPSMKHFTTLEKQLR</sequence>
<comment type="caution">
    <text evidence="2">The sequence shown here is derived from an EMBL/GenBank/DDBJ whole genome shotgun (WGS) entry which is preliminary data.</text>
</comment>
<feature type="transmembrane region" description="Helical" evidence="1">
    <location>
        <begin position="35"/>
        <end position="54"/>
    </location>
</feature>
<dbReference type="STRING" id="1293598.IV56_GL002021"/>
<dbReference type="PATRIC" id="fig|1293598.4.peg.2107"/>
<keyword evidence="1" id="KW-0812">Transmembrane</keyword>
<proteinExistence type="predicted"/>
<protein>
    <submittedName>
        <fullName evidence="2">Uncharacterized protein</fullName>
    </submittedName>
</protein>
<gene>
    <name evidence="2" type="ORF">IV56_GL002021</name>
</gene>
<keyword evidence="3" id="KW-1185">Reference proteome</keyword>
<keyword evidence="1" id="KW-0472">Membrane</keyword>
<accession>A0A0R2MQZ7</accession>
<evidence type="ECO:0000256" key="1">
    <source>
        <dbReference type="SAM" id="Phobius"/>
    </source>
</evidence>
<keyword evidence="1" id="KW-1133">Transmembrane helix</keyword>
<evidence type="ECO:0000313" key="3">
    <source>
        <dbReference type="Proteomes" id="UP000050969"/>
    </source>
</evidence>
<evidence type="ECO:0000313" key="2">
    <source>
        <dbReference type="EMBL" id="KRO16022.1"/>
    </source>
</evidence>
<dbReference type="AlphaFoldDB" id="A0A0R2MQZ7"/>
<reference evidence="2 3" key="1">
    <citation type="journal article" date="2015" name="Genome Announc.">
        <title>Expanding the biotechnology potential of lactobacilli through comparative genomics of 213 strains and associated genera.</title>
        <authorList>
            <person name="Sun Z."/>
            <person name="Harris H.M."/>
            <person name="McCann A."/>
            <person name="Guo C."/>
            <person name="Argimon S."/>
            <person name="Zhang W."/>
            <person name="Yang X."/>
            <person name="Jeffery I.B."/>
            <person name="Cooney J.C."/>
            <person name="Kagawa T.F."/>
            <person name="Liu W."/>
            <person name="Song Y."/>
            <person name="Salvetti E."/>
            <person name="Wrobel A."/>
            <person name="Rasinkangas P."/>
            <person name="Parkhill J."/>
            <person name="Rea M.C."/>
            <person name="O'Sullivan O."/>
            <person name="Ritari J."/>
            <person name="Douillard F.P."/>
            <person name="Paul Ross R."/>
            <person name="Yang R."/>
            <person name="Briner A.E."/>
            <person name="Felis G.E."/>
            <person name="de Vos W.M."/>
            <person name="Barrangou R."/>
            <person name="Klaenhammer T.R."/>
            <person name="Caufield P.W."/>
            <person name="Cui Y."/>
            <person name="Zhang H."/>
            <person name="O'Toole P.W."/>
        </authorList>
    </citation>
    <scope>NUCLEOTIDE SEQUENCE [LARGE SCALE GENOMIC DNA]</scope>
    <source>
        <strain evidence="2 3">DSM 24301</strain>
    </source>
</reference>
<dbReference type="EMBL" id="JQCE01000057">
    <property type="protein sequence ID" value="KRO16022.1"/>
    <property type="molecule type" value="Genomic_DNA"/>
</dbReference>
<dbReference type="Proteomes" id="UP000050969">
    <property type="component" value="Unassembled WGS sequence"/>
</dbReference>